<proteinExistence type="predicted"/>
<keyword evidence="2" id="KW-1185">Reference proteome</keyword>
<organism evidence="1 2">
    <name type="scientific">Timema podura</name>
    <name type="common">Walking stick</name>
    <dbReference type="NCBI Taxonomy" id="61482"/>
    <lineage>
        <taxon>Eukaryota</taxon>
        <taxon>Metazoa</taxon>
        <taxon>Ecdysozoa</taxon>
        <taxon>Arthropoda</taxon>
        <taxon>Hexapoda</taxon>
        <taxon>Insecta</taxon>
        <taxon>Pterygota</taxon>
        <taxon>Neoptera</taxon>
        <taxon>Polyneoptera</taxon>
        <taxon>Phasmatodea</taxon>
        <taxon>Timematodea</taxon>
        <taxon>Timematoidea</taxon>
        <taxon>Timematidae</taxon>
        <taxon>Timema</taxon>
    </lineage>
</organism>
<evidence type="ECO:0000313" key="2">
    <source>
        <dbReference type="Proteomes" id="UP001153148"/>
    </source>
</evidence>
<reference evidence="1" key="1">
    <citation type="submission" date="2021-03" db="EMBL/GenBank/DDBJ databases">
        <authorList>
            <person name="Tran Van P."/>
        </authorList>
    </citation>
    <scope>NUCLEOTIDE SEQUENCE</scope>
</reference>
<protein>
    <submittedName>
        <fullName evidence="1">Uncharacterized protein</fullName>
    </submittedName>
</protein>
<accession>A0ABN7NCY5</accession>
<dbReference type="Proteomes" id="UP001153148">
    <property type="component" value="Unassembled WGS sequence"/>
</dbReference>
<sequence>MLDLEVSLMEPVLQWLPYESKSTLQRYGSWLWSPFIYSSMFHGQLILRETTPKIINEIMHNVT</sequence>
<gene>
    <name evidence="1" type="ORF">TPAB3V08_LOCUS740</name>
</gene>
<comment type="caution">
    <text evidence="1">The sequence shown here is derived from an EMBL/GenBank/DDBJ whole genome shotgun (WGS) entry which is preliminary data.</text>
</comment>
<evidence type="ECO:0000313" key="1">
    <source>
        <dbReference type="EMBL" id="CAG2053690.1"/>
    </source>
</evidence>
<dbReference type="EMBL" id="CAJPIN010000595">
    <property type="protein sequence ID" value="CAG2053690.1"/>
    <property type="molecule type" value="Genomic_DNA"/>
</dbReference>
<name>A0ABN7NCY5_TIMPD</name>